<feature type="compositionally biased region" description="Low complexity" evidence="1">
    <location>
        <begin position="38"/>
        <end position="48"/>
    </location>
</feature>
<name>A0A5C3FRF2_PSEA2</name>
<proteinExistence type="predicted"/>
<dbReference type="AlphaFoldDB" id="A0A5C3FRF2"/>
<gene>
    <name evidence="2" type="ORF">PSANT_04689</name>
</gene>
<comment type="caution">
    <text evidence="2">The sequence shown here is derived from an EMBL/GenBank/DDBJ whole genome shotgun (WGS) entry which is preliminary data.</text>
</comment>
<reference evidence="2" key="1">
    <citation type="submission" date="2018-03" db="EMBL/GenBank/DDBJ databases">
        <authorList>
            <person name="Guldener U."/>
        </authorList>
    </citation>
    <scope>NUCLEOTIDE SEQUENCE [LARGE SCALE GENOMIC DNA]</scope>
    <source>
        <strain evidence="2">ATCC34888</strain>
    </source>
</reference>
<organism evidence="2 3">
    <name type="scientific">Pseudozyma antarctica</name>
    <name type="common">Yeast</name>
    <name type="synonym">Candida antarctica</name>
    <dbReference type="NCBI Taxonomy" id="84753"/>
    <lineage>
        <taxon>Eukaryota</taxon>
        <taxon>Fungi</taxon>
        <taxon>Dikarya</taxon>
        <taxon>Basidiomycota</taxon>
        <taxon>Ustilaginomycotina</taxon>
        <taxon>Ustilaginomycetes</taxon>
        <taxon>Ustilaginales</taxon>
        <taxon>Ustilaginaceae</taxon>
        <taxon>Moesziomyces</taxon>
    </lineage>
</organism>
<protein>
    <submittedName>
        <fullName evidence="2">Uncharacterized protein</fullName>
    </submittedName>
</protein>
<keyword evidence="3" id="KW-1185">Reference proteome</keyword>
<evidence type="ECO:0000313" key="2">
    <source>
        <dbReference type="EMBL" id="SPO47003.1"/>
    </source>
</evidence>
<dbReference type="Proteomes" id="UP000325008">
    <property type="component" value="Unassembled WGS sequence"/>
</dbReference>
<evidence type="ECO:0000256" key="1">
    <source>
        <dbReference type="SAM" id="MobiDB-lite"/>
    </source>
</evidence>
<evidence type="ECO:0000313" key="3">
    <source>
        <dbReference type="Proteomes" id="UP000325008"/>
    </source>
</evidence>
<feature type="region of interest" description="Disordered" evidence="1">
    <location>
        <begin position="38"/>
        <end position="61"/>
    </location>
</feature>
<sequence>MIRSLYARRSPSSLCASIATRQRASSSGGQGLRASIHAHVAPRPAAANAKRRSTEAEARNRGTFAACQKRERARESERETRRSVSWTVRDGHTRARLPNASCGYAMAASLSPILLQVPAAYPAFSSPLWTRSMQHDAMQPTLLGRDVHEDTV</sequence>
<dbReference type="EMBL" id="OOIQ01000012">
    <property type="protein sequence ID" value="SPO47003.1"/>
    <property type="molecule type" value="Genomic_DNA"/>
</dbReference>
<accession>A0A5C3FRF2</accession>